<evidence type="ECO:0000256" key="7">
    <source>
        <dbReference type="ARBA" id="ARBA00023065"/>
    </source>
</evidence>
<keyword evidence="5" id="KW-0851">Voltage-gated channel</keyword>
<evidence type="ECO:0000256" key="2">
    <source>
        <dbReference type="ARBA" id="ARBA00022448"/>
    </source>
</evidence>
<reference evidence="14 15" key="1">
    <citation type="submission" date="2025-04" db="UniProtKB">
        <authorList>
            <consortium name="RefSeq"/>
        </authorList>
    </citation>
    <scope>IDENTIFICATION</scope>
</reference>
<evidence type="ECO:0000313" key="15">
    <source>
        <dbReference type="RefSeq" id="XP_055900181.1"/>
    </source>
</evidence>
<dbReference type="AlphaFoldDB" id="A0A9W3BL62"/>
<dbReference type="Proteomes" id="UP001165740">
    <property type="component" value="Chromosome 10"/>
</dbReference>
<keyword evidence="13" id="KW-1185">Reference proteome</keyword>
<dbReference type="Gene3D" id="1.20.120.350">
    <property type="entry name" value="Voltage-gated potassium channels. Chain C"/>
    <property type="match status" value="1"/>
</dbReference>
<feature type="compositionally biased region" description="Basic and acidic residues" evidence="11">
    <location>
        <begin position="489"/>
        <end position="498"/>
    </location>
</feature>
<dbReference type="RefSeq" id="XP_055900181.1">
    <property type="nucleotide sequence ID" value="XM_056044206.1"/>
</dbReference>
<dbReference type="PANTHER" id="PTHR46480:SF1">
    <property type="entry name" value="VOLTAGE-GATED HYDROGEN CHANNEL 1"/>
    <property type="match status" value="1"/>
</dbReference>
<evidence type="ECO:0000256" key="1">
    <source>
        <dbReference type="ARBA" id="ARBA00004651"/>
    </source>
</evidence>
<feature type="region of interest" description="Disordered" evidence="11">
    <location>
        <begin position="299"/>
        <end position="329"/>
    </location>
</feature>
<proteinExistence type="predicted"/>
<keyword evidence="3" id="KW-1003">Cell membrane</keyword>
<dbReference type="InterPro" id="IPR031846">
    <property type="entry name" value="Hvcn1"/>
</dbReference>
<feature type="compositionally biased region" description="Polar residues" evidence="11">
    <location>
        <begin position="478"/>
        <end position="488"/>
    </location>
</feature>
<keyword evidence="9" id="KW-0407">Ion channel</keyword>
<feature type="transmembrane region" description="Helical" evidence="12">
    <location>
        <begin position="62"/>
        <end position="83"/>
    </location>
</feature>
<dbReference type="PANTHER" id="PTHR46480">
    <property type="entry name" value="F20B24.22"/>
    <property type="match status" value="1"/>
</dbReference>
<organism evidence="13 14">
    <name type="scientific">Biomphalaria glabrata</name>
    <name type="common">Bloodfluke planorb</name>
    <name type="synonym">Freshwater snail</name>
    <dbReference type="NCBI Taxonomy" id="6526"/>
    <lineage>
        <taxon>Eukaryota</taxon>
        <taxon>Metazoa</taxon>
        <taxon>Spiralia</taxon>
        <taxon>Lophotrochozoa</taxon>
        <taxon>Mollusca</taxon>
        <taxon>Gastropoda</taxon>
        <taxon>Heterobranchia</taxon>
        <taxon>Euthyneura</taxon>
        <taxon>Panpulmonata</taxon>
        <taxon>Hygrophila</taxon>
        <taxon>Lymnaeoidea</taxon>
        <taxon>Planorbidae</taxon>
        <taxon>Biomphalaria</taxon>
    </lineage>
</organism>
<keyword evidence="2" id="KW-0813">Transport</keyword>
<evidence type="ECO:0000256" key="3">
    <source>
        <dbReference type="ARBA" id="ARBA00022475"/>
    </source>
</evidence>
<dbReference type="GeneID" id="106052984"/>
<evidence type="ECO:0000256" key="10">
    <source>
        <dbReference type="SAM" id="Coils"/>
    </source>
</evidence>
<evidence type="ECO:0000256" key="11">
    <source>
        <dbReference type="SAM" id="MobiDB-lite"/>
    </source>
</evidence>
<keyword evidence="8 12" id="KW-0472">Membrane</keyword>
<dbReference type="GO" id="GO:0005886">
    <property type="term" value="C:plasma membrane"/>
    <property type="evidence" value="ECO:0007669"/>
    <property type="project" value="UniProtKB-SubCell"/>
</dbReference>
<dbReference type="InterPro" id="IPR027359">
    <property type="entry name" value="Volt_channel_dom_sf"/>
</dbReference>
<dbReference type="GO" id="GO:0030171">
    <property type="term" value="F:voltage-gated proton channel activity"/>
    <property type="evidence" value="ECO:0007669"/>
    <property type="project" value="InterPro"/>
</dbReference>
<evidence type="ECO:0000256" key="9">
    <source>
        <dbReference type="ARBA" id="ARBA00023303"/>
    </source>
</evidence>
<sequence length="1066" mass="116308">MSTGVVRAPTAQQVELPPVTISTSVKLSTNAHPDVDRIIRMSHIPFEGCRKKTLKCINSRPFLITICVLVVVECACVLAELMVDLQGIKFRFENEETEINRFVNHLYEKYPEAFVDMDMKSMSGVISVLEQSFVFRTKEDLLSQQSGCECSCSCDSTTTASSPATTRAPTAAASSVEALRALLPILKLVAETTNNLTAPDDVFLTPLSFSNASDHSAPDSTNASSSPLSSLFLPSSSLPLSTPTSSTYFNSLTNATSRLSPDSSHSSSFLSISNSSNDVSSTSPSSHSTLSSLFLSSPPSLNSTSASMPQSASTSLSFNISSPQRGRRKRNSFSYNRLHYGIDEVQLNNLDPTKGLSGVENLANLYKKQGRESRSTEISVTDGGPVTDSSGLTPVSLANHDRLVSHVTRAALTLQDISRYNQLDKQGTGSSGSPQEGDLVNNDLITTHSKEIYTKTSAVPLGLASSIPNDPPRESPSKPLTSGSWSTEENLHSLEFGRRQKRQVNRLGTETLMTQGSSGGAGPTTSTSQALYSRSETSSKAPTSAPSNTVPQNTKDEMSMLTSTVSFVNNNSLPTKTSNEALNVLAGNQTATFASIPSTLTLTEKTYSNSSTQRPQIDMAASSVIGATVASSTVANSTTRKPVALEDIFVLEINNIMDSFYLVAEFVPNRVGSNDTKNVQYNEEYSKVYKSSKALHFISLSILSVMVLETAIKLFCTGCAFFKKKFEVFDAFIVVSSFALDFVFLDSRWYETGKDATTILVLLLPWRVVRIVNSFLMTMKHKHHIQMMNMKRARKKAELKAAKLQTLLSEVRKDVQLLVALCRSNEIEEKDITACLYGKGRRSVTLSAMSTCTSLMLISTLGKDAVQEDDIYGKVFKEALNEGDNAEMNSEIQQAEEAAIDAAIELDEKIKARRKSKKYKSKKTRVKRSYTVPRRTASVDIPEPDINENDSNIFYINDSYLRAAAQATSPSGSGDFPPVPGGLTNCNMVSEEDEHHCNHTGHTTAVAQTSARSKYQSTASLRSLPVRKGSRSNSMVIYVPEFDEPIEIPIKKQRKRKPSVHFDSNV</sequence>
<feature type="region of interest" description="Disordered" evidence="11">
    <location>
        <begin position="368"/>
        <end position="392"/>
    </location>
</feature>
<evidence type="ECO:0000256" key="6">
    <source>
        <dbReference type="ARBA" id="ARBA00022989"/>
    </source>
</evidence>
<feature type="region of interest" description="Disordered" evidence="11">
    <location>
        <begin position="512"/>
        <end position="554"/>
    </location>
</feature>
<evidence type="ECO:0000256" key="12">
    <source>
        <dbReference type="SAM" id="Phobius"/>
    </source>
</evidence>
<comment type="subcellular location">
    <subcellularLocation>
        <location evidence="1">Cell membrane</location>
        <topology evidence="1">Multi-pass membrane protein</topology>
    </subcellularLocation>
</comment>
<feature type="coiled-coil region" evidence="10">
    <location>
        <begin position="785"/>
        <end position="814"/>
    </location>
</feature>
<evidence type="ECO:0000256" key="8">
    <source>
        <dbReference type="ARBA" id="ARBA00023136"/>
    </source>
</evidence>
<feature type="region of interest" description="Disordered" evidence="11">
    <location>
        <begin position="463"/>
        <end position="499"/>
    </location>
</feature>
<keyword evidence="6 12" id="KW-1133">Transmembrane helix</keyword>
<keyword evidence="10" id="KW-0175">Coiled coil</keyword>
<dbReference type="OrthoDB" id="427456at2759"/>
<dbReference type="RefSeq" id="XP_055900180.1">
    <property type="nucleotide sequence ID" value="XM_056044205.1"/>
</dbReference>
<gene>
    <name evidence="14 15" type="primary">LOC106052984</name>
</gene>
<protein>
    <submittedName>
        <fullName evidence="14 15">Uncharacterized protein LOC106052984 isoform X1</fullName>
    </submittedName>
</protein>
<feature type="compositionally biased region" description="Polar residues" evidence="11">
    <location>
        <begin position="308"/>
        <end position="324"/>
    </location>
</feature>
<keyword evidence="7" id="KW-0406">Ion transport</keyword>
<dbReference type="GO" id="GO:0034702">
    <property type="term" value="C:monoatomic ion channel complex"/>
    <property type="evidence" value="ECO:0007669"/>
    <property type="project" value="UniProtKB-KW"/>
</dbReference>
<evidence type="ECO:0000256" key="5">
    <source>
        <dbReference type="ARBA" id="ARBA00022882"/>
    </source>
</evidence>
<evidence type="ECO:0000313" key="13">
    <source>
        <dbReference type="Proteomes" id="UP001165740"/>
    </source>
</evidence>
<evidence type="ECO:0000313" key="14">
    <source>
        <dbReference type="RefSeq" id="XP_055900180.1"/>
    </source>
</evidence>
<accession>A0A9W3BL62</accession>
<keyword evidence="4 12" id="KW-0812">Transmembrane</keyword>
<feature type="compositionally biased region" description="Polar residues" evidence="11">
    <location>
        <begin position="531"/>
        <end position="553"/>
    </location>
</feature>
<name>A0A9W3BL62_BIOGL</name>
<evidence type="ECO:0000256" key="4">
    <source>
        <dbReference type="ARBA" id="ARBA00022692"/>
    </source>
</evidence>